<feature type="transmembrane region" description="Helical" evidence="5">
    <location>
        <begin position="214"/>
        <end position="232"/>
    </location>
</feature>
<evidence type="ECO:0000256" key="2">
    <source>
        <dbReference type="ARBA" id="ARBA00022692"/>
    </source>
</evidence>
<accession>A0A818DE74</accession>
<evidence type="ECO:0000256" key="3">
    <source>
        <dbReference type="ARBA" id="ARBA00022989"/>
    </source>
</evidence>
<proteinExistence type="predicted"/>
<feature type="transmembrane region" description="Helical" evidence="5">
    <location>
        <begin position="117"/>
        <end position="137"/>
    </location>
</feature>
<dbReference type="AlphaFoldDB" id="A0A818DE74"/>
<organism evidence="7 8">
    <name type="scientific">Rotaria socialis</name>
    <dbReference type="NCBI Taxonomy" id="392032"/>
    <lineage>
        <taxon>Eukaryota</taxon>
        <taxon>Metazoa</taxon>
        <taxon>Spiralia</taxon>
        <taxon>Gnathifera</taxon>
        <taxon>Rotifera</taxon>
        <taxon>Eurotatoria</taxon>
        <taxon>Bdelloidea</taxon>
        <taxon>Philodinida</taxon>
        <taxon>Philodinidae</taxon>
        <taxon>Rotaria</taxon>
    </lineage>
</organism>
<evidence type="ECO:0000256" key="5">
    <source>
        <dbReference type="SAM" id="Phobius"/>
    </source>
</evidence>
<evidence type="ECO:0000256" key="1">
    <source>
        <dbReference type="ARBA" id="ARBA00004370"/>
    </source>
</evidence>
<protein>
    <recommendedName>
        <fullName evidence="6">G-protein coupled receptors family 1 profile domain-containing protein</fullName>
    </recommendedName>
</protein>
<reference evidence="7" key="1">
    <citation type="submission" date="2021-02" db="EMBL/GenBank/DDBJ databases">
        <authorList>
            <person name="Nowell W R."/>
        </authorList>
    </citation>
    <scope>NUCLEOTIDE SEQUENCE</scope>
</reference>
<dbReference type="Pfam" id="PF00001">
    <property type="entry name" value="7tm_1"/>
    <property type="match status" value="1"/>
</dbReference>
<evidence type="ECO:0000313" key="7">
    <source>
        <dbReference type="EMBL" id="CAF3441339.1"/>
    </source>
</evidence>
<name>A0A818DE74_9BILA</name>
<dbReference type="EMBL" id="CAJNYT010001992">
    <property type="protein sequence ID" value="CAF3441339.1"/>
    <property type="molecule type" value="Genomic_DNA"/>
</dbReference>
<evidence type="ECO:0000256" key="4">
    <source>
        <dbReference type="ARBA" id="ARBA00023136"/>
    </source>
</evidence>
<feature type="transmembrane region" description="Helical" evidence="5">
    <location>
        <begin position="30"/>
        <end position="53"/>
    </location>
</feature>
<evidence type="ECO:0000313" key="8">
    <source>
        <dbReference type="Proteomes" id="UP000663872"/>
    </source>
</evidence>
<feature type="transmembrane region" description="Helical" evidence="5">
    <location>
        <begin position="244"/>
        <end position="268"/>
    </location>
</feature>
<keyword evidence="3 5" id="KW-1133">Transmembrane helix</keyword>
<comment type="subcellular location">
    <subcellularLocation>
        <location evidence="1">Membrane</location>
    </subcellularLocation>
</comment>
<dbReference type="GO" id="GO:0016020">
    <property type="term" value="C:membrane"/>
    <property type="evidence" value="ECO:0007669"/>
    <property type="project" value="UniProtKB-SubCell"/>
</dbReference>
<feature type="transmembrane region" description="Helical" evidence="5">
    <location>
        <begin position="174"/>
        <end position="193"/>
    </location>
</feature>
<dbReference type="SUPFAM" id="SSF81321">
    <property type="entry name" value="Family A G protein-coupled receptor-like"/>
    <property type="match status" value="1"/>
</dbReference>
<dbReference type="InterPro" id="IPR000276">
    <property type="entry name" value="GPCR_Rhodpsn"/>
</dbReference>
<dbReference type="InterPro" id="IPR017452">
    <property type="entry name" value="GPCR_Rhodpsn_7TM"/>
</dbReference>
<dbReference type="PROSITE" id="PS50262">
    <property type="entry name" value="G_PROTEIN_RECEP_F1_2"/>
    <property type="match status" value="1"/>
</dbReference>
<gene>
    <name evidence="7" type="ORF">GRG538_LOCUS13506</name>
</gene>
<keyword evidence="4 5" id="KW-0472">Membrane</keyword>
<feature type="domain" description="G-protein coupled receptors family 1 profile" evidence="6">
    <location>
        <begin position="10"/>
        <end position="266"/>
    </location>
</feature>
<keyword evidence="2 5" id="KW-0812">Transmembrane</keyword>
<comment type="caution">
    <text evidence="7">The sequence shown here is derived from an EMBL/GenBank/DDBJ whole genome shotgun (WGS) entry which is preliminary data.</text>
</comment>
<dbReference type="Gene3D" id="1.20.1070.10">
    <property type="entry name" value="Rhodopsin 7-helix transmembrane proteins"/>
    <property type="match status" value="1"/>
</dbReference>
<evidence type="ECO:0000259" key="6">
    <source>
        <dbReference type="PROSITE" id="PS50262"/>
    </source>
</evidence>
<dbReference type="Proteomes" id="UP000663872">
    <property type="component" value="Unassembled WGS sequence"/>
</dbReference>
<sequence length="298" mass="34923">MIMLLIGLINGILSILIFKRKSSQEVGCGIYLFASSITSISIVILFSLKFWFLMYSYRDVFGKRIILFSNCMIIEPLLKLLLYIDNWLNGCVASERAFSVFKGISFSKSKSRTMAKWIISSVVIINIILLCPQIFYLNLFDDLKEERTWCVVLYSSLLNTYSSSIVFFHFFAPFLLNLFSAIFIIIGTARQRFLMKTEHRFTNHFKSKLKQHKHLLISPIILVILSLPRLIISYTLNCKKSSEYFWLFLFGYFISFMPSVLMCFVFVLPSVTYKKEFQQVLLCIQQHFSLIKIYFIRQ</sequence>
<dbReference type="GO" id="GO:0004930">
    <property type="term" value="F:G protein-coupled receptor activity"/>
    <property type="evidence" value="ECO:0007669"/>
    <property type="project" value="InterPro"/>
</dbReference>